<keyword evidence="2" id="KW-0812">Transmembrane</keyword>
<organism evidence="4 5">
    <name type="scientific">Symbiodinium natans</name>
    <dbReference type="NCBI Taxonomy" id="878477"/>
    <lineage>
        <taxon>Eukaryota</taxon>
        <taxon>Sar</taxon>
        <taxon>Alveolata</taxon>
        <taxon>Dinophyceae</taxon>
        <taxon>Suessiales</taxon>
        <taxon>Symbiodiniaceae</taxon>
        <taxon>Symbiodinium</taxon>
    </lineage>
</organism>
<keyword evidence="1" id="KW-0862">Zinc</keyword>
<dbReference type="AlphaFoldDB" id="A0A812LQG8"/>
<evidence type="ECO:0000256" key="2">
    <source>
        <dbReference type="SAM" id="Phobius"/>
    </source>
</evidence>
<protein>
    <recommendedName>
        <fullName evidence="3">RING-type domain-containing protein</fullName>
    </recommendedName>
</protein>
<comment type="caution">
    <text evidence="4">The sequence shown here is derived from an EMBL/GenBank/DDBJ whole genome shotgun (WGS) entry which is preliminary data.</text>
</comment>
<dbReference type="SMART" id="SM00184">
    <property type="entry name" value="RING"/>
    <property type="match status" value="1"/>
</dbReference>
<dbReference type="InterPro" id="IPR001841">
    <property type="entry name" value="Znf_RING"/>
</dbReference>
<keyword evidence="5" id="KW-1185">Reference proteome</keyword>
<dbReference type="GO" id="GO:0004842">
    <property type="term" value="F:ubiquitin-protein transferase activity"/>
    <property type="evidence" value="ECO:0007669"/>
    <property type="project" value="InterPro"/>
</dbReference>
<dbReference type="GO" id="GO:0005783">
    <property type="term" value="C:endoplasmic reticulum"/>
    <property type="evidence" value="ECO:0007669"/>
    <property type="project" value="TreeGrafter"/>
</dbReference>
<dbReference type="Gene3D" id="3.30.40.10">
    <property type="entry name" value="Zinc/RING finger domain, C3HC4 (zinc finger)"/>
    <property type="match status" value="1"/>
</dbReference>
<evidence type="ECO:0000259" key="3">
    <source>
        <dbReference type="PROSITE" id="PS50089"/>
    </source>
</evidence>
<feature type="domain" description="RING-type" evidence="3">
    <location>
        <begin position="140"/>
        <end position="185"/>
    </location>
</feature>
<keyword evidence="2" id="KW-0472">Membrane</keyword>
<sequence>MARAWQGRPDLAPLTLAVLWVCVASFLLLIGAAGLVLSAYSDPNSSQEHGVWLLMCAGLLMLTCASTQACQAGPPCCWSCWQRDPEGKNVRCMIGAPFKFKDLGAEVSTFSEIYIRPDRTTVTGSPYPAPSTKVVPNSACVCCLASFAPRSQVTVLRCGHVYHRECIVRWSLSGSSSASECPICREGFELLSV</sequence>
<dbReference type="EMBL" id="CAJNDS010001169">
    <property type="protein sequence ID" value="CAE7250328.1"/>
    <property type="molecule type" value="Genomic_DNA"/>
</dbReference>
<feature type="transmembrane region" description="Helical" evidence="2">
    <location>
        <begin position="51"/>
        <end position="69"/>
    </location>
</feature>
<reference evidence="4" key="1">
    <citation type="submission" date="2021-02" db="EMBL/GenBank/DDBJ databases">
        <authorList>
            <person name="Dougan E. K."/>
            <person name="Rhodes N."/>
            <person name="Thang M."/>
            <person name="Chan C."/>
        </authorList>
    </citation>
    <scope>NUCLEOTIDE SEQUENCE</scope>
</reference>
<keyword evidence="2" id="KW-1133">Transmembrane helix</keyword>
<gene>
    <name evidence="4" type="ORF">SNAT2548_LOCUS12279</name>
</gene>
<dbReference type="InterPro" id="IPR042494">
    <property type="entry name" value="RNF103"/>
</dbReference>
<dbReference type="PANTHER" id="PTHR15302">
    <property type="entry name" value="E3 UBIQUITIN-PROTEIN LIGASE RNF103"/>
    <property type="match status" value="1"/>
</dbReference>
<keyword evidence="1" id="KW-0479">Metal-binding</keyword>
<dbReference type="PROSITE" id="PS50089">
    <property type="entry name" value="ZF_RING_2"/>
    <property type="match status" value="1"/>
</dbReference>
<keyword evidence="1" id="KW-0863">Zinc-finger</keyword>
<accession>A0A812LQG8</accession>
<dbReference type="SUPFAM" id="SSF57850">
    <property type="entry name" value="RING/U-box"/>
    <property type="match status" value="1"/>
</dbReference>
<dbReference type="GO" id="GO:0036503">
    <property type="term" value="P:ERAD pathway"/>
    <property type="evidence" value="ECO:0007669"/>
    <property type="project" value="TreeGrafter"/>
</dbReference>
<dbReference type="GO" id="GO:0008270">
    <property type="term" value="F:zinc ion binding"/>
    <property type="evidence" value="ECO:0007669"/>
    <property type="project" value="UniProtKB-KW"/>
</dbReference>
<dbReference type="GO" id="GO:0016567">
    <property type="term" value="P:protein ubiquitination"/>
    <property type="evidence" value="ECO:0007669"/>
    <property type="project" value="InterPro"/>
</dbReference>
<dbReference type="InterPro" id="IPR013083">
    <property type="entry name" value="Znf_RING/FYVE/PHD"/>
</dbReference>
<proteinExistence type="predicted"/>
<dbReference type="PANTHER" id="PTHR15302:SF0">
    <property type="entry name" value="E3 UBIQUITIN-PROTEIN LIGASE RNF103"/>
    <property type="match status" value="1"/>
</dbReference>
<evidence type="ECO:0000313" key="5">
    <source>
        <dbReference type="Proteomes" id="UP000604046"/>
    </source>
</evidence>
<evidence type="ECO:0000256" key="1">
    <source>
        <dbReference type="PROSITE-ProRule" id="PRU00175"/>
    </source>
</evidence>
<dbReference type="Proteomes" id="UP000604046">
    <property type="component" value="Unassembled WGS sequence"/>
</dbReference>
<dbReference type="OrthoDB" id="8062037at2759"/>
<name>A0A812LQG8_9DINO</name>
<evidence type="ECO:0000313" key="4">
    <source>
        <dbReference type="EMBL" id="CAE7250328.1"/>
    </source>
</evidence>
<feature type="transmembrane region" description="Helical" evidence="2">
    <location>
        <begin position="17"/>
        <end position="39"/>
    </location>
</feature>
<dbReference type="Pfam" id="PF13639">
    <property type="entry name" value="zf-RING_2"/>
    <property type="match status" value="1"/>
</dbReference>